<dbReference type="PRINTS" id="PR00344">
    <property type="entry name" value="BCTRLSENSOR"/>
</dbReference>
<keyword evidence="20" id="KW-1185">Reference proteome</keyword>
<evidence type="ECO:0000256" key="1">
    <source>
        <dbReference type="ARBA" id="ARBA00000085"/>
    </source>
</evidence>
<dbReference type="NCBIfam" id="TIGR00229">
    <property type="entry name" value="sensory_box"/>
    <property type="match status" value="1"/>
</dbReference>
<feature type="domain" description="PAC" evidence="18">
    <location>
        <begin position="237"/>
        <end position="288"/>
    </location>
</feature>
<dbReference type="Gene3D" id="3.40.50.2300">
    <property type="match status" value="1"/>
</dbReference>
<dbReference type="InterPro" id="IPR036097">
    <property type="entry name" value="HisK_dim/P_sf"/>
</dbReference>
<feature type="domain" description="Response regulatory" evidence="16">
    <location>
        <begin position="550"/>
        <end position="665"/>
    </location>
</feature>
<dbReference type="InterPro" id="IPR042463">
    <property type="entry name" value="HNOB_dom_associated_sf"/>
</dbReference>
<organism evidence="19 20">
    <name type="scientific">Xanthocytophaga agilis</name>
    <dbReference type="NCBI Taxonomy" id="3048010"/>
    <lineage>
        <taxon>Bacteria</taxon>
        <taxon>Pseudomonadati</taxon>
        <taxon>Bacteroidota</taxon>
        <taxon>Cytophagia</taxon>
        <taxon>Cytophagales</taxon>
        <taxon>Rhodocytophagaceae</taxon>
        <taxon>Xanthocytophaga</taxon>
    </lineage>
</organism>
<evidence type="ECO:0000256" key="2">
    <source>
        <dbReference type="ARBA" id="ARBA00012202"/>
    </source>
</evidence>
<comment type="catalytic activity">
    <reaction evidence="1">
        <text>ATP + protein L-histidine = ADP + protein N-phospho-L-histidine.</text>
        <dbReference type="EC" id="2.7.13.3"/>
    </reaction>
</comment>
<dbReference type="EC" id="4.6.1.2" evidence="2"/>
<evidence type="ECO:0000256" key="4">
    <source>
        <dbReference type="ARBA" id="ARBA00022553"/>
    </source>
</evidence>
<dbReference type="Pfam" id="PF02518">
    <property type="entry name" value="HATPase_c"/>
    <property type="match status" value="1"/>
</dbReference>
<dbReference type="SUPFAM" id="SSF52172">
    <property type="entry name" value="CheY-like"/>
    <property type="match status" value="1"/>
</dbReference>
<reference evidence="19" key="1">
    <citation type="submission" date="2023-05" db="EMBL/GenBank/DDBJ databases">
        <authorList>
            <person name="Zhang X."/>
        </authorList>
    </citation>
    <scope>NUCLEOTIDE SEQUENCE</scope>
    <source>
        <strain evidence="19">BD1B2-1</strain>
    </source>
</reference>
<dbReference type="PROSITE" id="PS50110">
    <property type="entry name" value="RESPONSE_REGULATORY"/>
    <property type="match status" value="1"/>
</dbReference>
<evidence type="ECO:0000259" key="17">
    <source>
        <dbReference type="PROSITE" id="PS50112"/>
    </source>
</evidence>
<keyword evidence="8 19" id="KW-0067">ATP-binding</keyword>
<protein>
    <recommendedName>
        <fullName evidence="12">Sensory/regulatory protein RpfC</fullName>
        <ecNumber evidence="3">2.7.13.3</ecNumber>
        <ecNumber evidence="2">4.6.1.2</ecNumber>
    </recommendedName>
</protein>
<comment type="caution">
    <text evidence="19">The sequence shown here is derived from an EMBL/GenBank/DDBJ whole genome shotgun (WGS) entry which is preliminary data.</text>
</comment>
<dbReference type="FunFam" id="1.10.287.130:FF:000002">
    <property type="entry name" value="Two-component osmosensing histidine kinase"/>
    <property type="match status" value="1"/>
</dbReference>
<dbReference type="InterPro" id="IPR003594">
    <property type="entry name" value="HATPase_dom"/>
</dbReference>
<dbReference type="SMART" id="SM00448">
    <property type="entry name" value="REC"/>
    <property type="match status" value="1"/>
</dbReference>
<dbReference type="CDD" id="cd17546">
    <property type="entry name" value="REC_hyHK_CKI1_RcsC-like"/>
    <property type="match status" value="1"/>
</dbReference>
<accession>A0AAE3UEL6</accession>
<evidence type="ECO:0000256" key="6">
    <source>
        <dbReference type="ARBA" id="ARBA00022741"/>
    </source>
</evidence>
<dbReference type="GO" id="GO:0006355">
    <property type="term" value="P:regulation of DNA-templated transcription"/>
    <property type="evidence" value="ECO:0007669"/>
    <property type="project" value="InterPro"/>
</dbReference>
<dbReference type="Pfam" id="PF00989">
    <property type="entry name" value="PAS"/>
    <property type="match status" value="1"/>
</dbReference>
<keyword evidence="9" id="KW-0902">Two-component regulatory system</keyword>
<dbReference type="InterPro" id="IPR001789">
    <property type="entry name" value="Sig_transdc_resp-reg_receiver"/>
</dbReference>
<dbReference type="InterPro" id="IPR005467">
    <property type="entry name" value="His_kinase_dom"/>
</dbReference>
<evidence type="ECO:0000256" key="9">
    <source>
        <dbReference type="ARBA" id="ARBA00023012"/>
    </source>
</evidence>
<dbReference type="SUPFAM" id="SSF55874">
    <property type="entry name" value="ATPase domain of HSP90 chaperone/DNA topoisomerase II/histidine kinase"/>
    <property type="match status" value="1"/>
</dbReference>
<dbReference type="GO" id="GO:0005524">
    <property type="term" value="F:ATP binding"/>
    <property type="evidence" value="ECO:0007669"/>
    <property type="project" value="UniProtKB-KW"/>
</dbReference>
<dbReference type="EMBL" id="JASJOU010000005">
    <property type="protein sequence ID" value="MDJ1502365.1"/>
    <property type="molecule type" value="Genomic_DNA"/>
</dbReference>
<dbReference type="CDD" id="cd00082">
    <property type="entry name" value="HisKA"/>
    <property type="match status" value="1"/>
</dbReference>
<evidence type="ECO:0000256" key="10">
    <source>
        <dbReference type="ARBA" id="ARBA00023293"/>
    </source>
</evidence>
<evidence type="ECO:0000256" key="14">
    <source>
        <dbReference type="SAM" id="Coils"/>
    </source>
</evidence>
<feature type="modified residue" description="4-aspartylphosphate" evidence="13">
    <location>
        <position position="599"/>
    </location>
</feature>
<dbReference type="SMART" id="SM00091">
    <property type="entry name" value="PAS"/>
    <property type="match status" value="1"/>
</dbReference>
<dbReference type="PROSITE" id="PS50112">
    <property type="entry name" value="PAS"/>
    <property type="match status" value="1"/>
</dbReference>
<dbReference type="Proteomes" id="UP001232063">
    <property type="component" value="Unassembled WGS sequence"/>
</dbReference>
<dbReference type="Pfam" id="PF00512">
    <property type="entry name" value="HisKA"/>
    <property type="match status" value="1"/>
</dbReference>
<evidence type="ECO:0000256" key="11">
    <source>
        <dbReference type="ARBA" id="ARBA00064003"/>
    </source>
</evidence>
<feature type="domain" description="PAS" evidence="17">
    <location>
        <begin position="163"/>
        <end position="233"/>
    </location>
</feature>
<evidence type="ECO:0000313" key="20">
    <source>
        <dbReference type="Proteomes" id="UP001232063"/>
    </source>
</evidence>
<dbReference type="Gene3D" id="3.30.565.10">
    <property type="entry name" value="Histidine kinase-like ATPase, C-terminal domain"/>
    <property type="match status" value="1"/>
</dbReference>
<dbReference type="Gene3D" id="3.30.450.260">
    <property type="entry name" value="Haem NO binding associated domain"/>
    <property type="match status" value="1"/>
</dbReference>
<dbReference type="InterPro" id="IPR035965">
    <property type="entry name" value="PAS-like_dom_sf"/>
</dbReference>
<evidence type="ECO:0000256" key="5">
    <source>
        <dbReference type="ARBA" id="ARBA00022679"/>
    </source>
</evidence>
<evidence type="ECO:0000256" key="7">
    <source>
        <dbReference type="ARBA" id="ARBA00022777"/>
    </source>
</evidence>
<keyword evidence="14" id="KW-0175">Coiled coil</keyword>
<dbReference type="SUPFAM" id="SSF47384">
    <property type="entry name" value="Homodimeric domain of signal transducing histidine kinase"/>
    <property type="match status" value="1"/>
</dbReference>
<dbReference type="CDD" id="cd00130">
    <property type="entry name" value="PAS"/>
    <property type="match status" value="1"/>
</dbReference>
<dbReference type="Pfam" id="PF00072">
    <property type="entry name" value="Response_reg"/>
    <property type="match status" value="1"/>
</dbReference>
<dbReference type="SMART" id="SM00387">
    <property type="entry name" value="HATPase_c"/>
    <property type="match status" value="1"/>
</dbReference>
<evidence type="ECO:0000256" key="13">
    <source>
        <dbReference type="PROSITE-ProRule" id="PRU00169"/>
    </source>
</evidence>
<dbReference type="InterPro" id="IPR000014">
    <property type="entry name" value="PAS"/>
</dbReference>
<evidence type="ECO:0000256" key="3">
    <source>
        <dbReference type="ARBA" id="ARBA00012438"/>
    </source>
</evidence>
<keyword evidence="4 13" id="KW-0597">Phosphoprotein</keyword>
<keyword evidence="10" id="KW-0141">cGMP biosynthesis</keyword>
<evidence type="ECO:0000313" key="19">
    <source>
        <dbReference type="EMBL" id="MDJ1502365.1"/>
    </source>
</evidence>
<keyword evidence="5" id="KW-0808">Transferase</keyword>
<comment type="subunit">
    <text evidence="11">At low DSF concentrations, interacts with RpfF.</text>
</comment>
<dbReference type="InterPro" id="IPR003661">
    <property type="entry name" value="HisK_dim/P_dom"/>
</dbReference>
<dbReference type="RefSeq" id="WP_314512374.1">
    <property type="nucleotide sequence ID" value="NZ_JASJOU010000005.1"/>
</dbReference>
<dbReference type="GO" id="GO:0004383">
    <property type="term" value="F:guanylate cyclase activity"/>
    <property type="evidence" value="ECO:0007669"/>
    <property type="project" value="UniProtKB-EC"/>
</dbReference>
<dbReference type="Gene3D" id="3.30.450.20">
    <property type="entry name" value="PAS domain"/>
    <property type="match status" value="1"/>
</dbReference>
<dbReference type="PROSITE" id="PS50113">
    <property type="entry name" value="PAC"/>
    <property type="match status" value="1"/>
</dbReference>
<evidence type="ECO:0000259" key="15">
    <source>
        <dbReference type="PROSITE" id="PS50109"/>
    </source>
</evidence>
<keyword evidence="6" id="KW-0547">Nucleotide-binding</keyword>
<dbReference type="Gene3D" id="1.10.287.130">
    <property type="match status" value="1"/>
</dbReference>
<dbReference type="InterPro" id="IPR000700">
    <property type="entry name" value="PAS-assoc_C"/>
</dbReference>
<feature type="domain" description="Histidine kinase" evidence="15">
    <location>
        <begin position="306"/>
        <end position="527"/>
    </location>
</feature>
<feature type="coiled-coil region" evidence="14">
    <location>
        <begin position="146"/>
        <end position="173"/>
    </location>
</feature>
<dbReference type="InterPro" id="IPR004358">
    <property type="entry name" value="Sig_transdc_His_kin-like_C"/>
</dbReference>
<dbReference type="InterPro" id="IPR011645">
    <property type="entry name" value="HNOB_dom_associated"/>
</dbReference>
<dbReference type="InterPro" id="IPR011006">
    <property type="entry name" value="CheY-like_superfamily"/>
</dbReference>
<proteinExistence type="predicted"/>
<evidence type="ECO:0000256" key="8">
    <source>
        <dbReference type="ARBA" id="ARBA00022840"/>
    </source>
</evidence>
<dbReference type="GO" id="GO:0000155">
    <property type="term" value="F:phosphorelay sensor kinase activity"/>
    <property type="evidence" value="ECO:0007669"/>
    <property type="project" value="InterPro"/>
</dbReference>
<dbReference type="InterPro" id="IPR036890">
    <property type="entry name" value="HATPase_C_sf"/>
</dbReference>
<dbReference type="PANTHER" id="PTHR45339">
    <property type="entry name" value="HYBRID SIGNAL TRANSDUCTION HISTIDINE KINASE J"/>
    <property type="match status" value="1"/>
</dbReference>
<dbReference type="InterPro" id="IPR013767">
    <property type="entry name" value="PAS_fold"/>
</dbReference>
<dbReference type="AlphaFoldDB" id="A0AAE3UEL6"/>
<evidence type="ECO:0000259" key="18">
    <source>
        <dbReference type="PROSITE" id="PS50113"/>
    </source>
</evidence>
<dbReference type="SUPFAM" id="SSF55785">
    <property type="entry name" value="PYP-like sensor domain (PAS domain)"/>
    <property type="match status" value="1"/>
</dbReference>
<dbReference type="PROSITE" id="PS50109">
    <property type="entry name" value="HIS_KIN"/>
    <property type="match status" value="1"/>
</dbReference>
<evidence type="ECO:0000259" key="16">
    <source>
        <dbReference type="PROSITE" id="PS50110"/>
    </source>
</evidence>
<dbReference type="PANTHER" id="PTHR45339:SF1">
    <property type="entry name" value="HYBRID SIGNAL TRANSDUCTION HISTIDINE KINASE J"/>
    <property type="match status" value="1"/>
</dbReference>
<evidence type="ECO:0000256" key="12">
    <source>
        <dbReference type="ARBA" id="ARBA00068150"/>
    </source>
</evidence>
<dbReference type="Pfam" id="PF07701">
    <property type="entry name" value="HNOBA"/>
    <property type="match status" value="1"/>
</dbReference>
<name>A0AAE3UEL6_9BACT</name>
<keyword evidence="7" id="KW-0418">Kinase</keyword>
<sequence>MEFLYNSNSIDVDLLFPFFFEMDQSLIIKKSGKSLQKINSQVASCPLFSACFHIQRPWSAKYTFESILEYSSQIFILTESTKGLTLRGQFIFLNKSHTLLFIGTPWLTSTDQLAQYSLSVPDFALSDSFTDMIQFLKIHEINTSEIRSLANNLKEQKQIIEQKELLFRQLVENATDIIFRYNTQGTITYINPATEDITGYTAEEIIGQKIQYVVSPSFKEEVIRIFLDQIHRQLPKVSFDYTFTHKDGRQRWLSQNSIAIFENNQIVGITAVARDITYKKEAEEELLLSRQKALELAATKERFLANTSHEIRTPMNAIIGLSDLLRETPLTEKQQEYVHSIHTSAENLLVIINDILDLSKIGAGRLELEHIDFDLNEKLSSLIRSLQIKASEKNITLSSSIDHHINKYIKGDPYRLNQILMNLLSNAIKFTDHGRITLTATLLEELSSHQIIRFSVEDTGIGISSDKLFSIFEDFTQADTSTTRKYGGTGLGLSICKKLSELMEGSLDVSSTPGKGSIFTLTVTLEKGVEITANKESIHEANSDFLSGKSVLLVEDNEFNQLLAITILQQWNTKVTLVPDGLAAIAEVRKQEFDIILMDIQMPVMGGIEATEIIRKDLCITTPIIALTADAIVENIKEYLDKGMNACVTKPFQRDNLFKVMYDLLSNKALTKVNSRMI</sequence>
<dbReference type="CDD" id="cd16922">
    <property type="entry name" value="HATPase_EvgS-ArcB-TorS-like"/>
    <property type="match status" value="1"/>
</dbReference>
<gene>
    <name evidence="19" type="ORF">QNI22_16990</name>
</gene>
<dbReference type="FunFam" id="3.30.565.10:FF:000010">
    <property type="entry name" value="Sensor histidine kinase RcsC"/>
    <property type="match status" value="1"/>
</dbReference>
<dbReference type="EC" id="2.7.13.3" evidence="3"/>
<dbReference type="SMART" id="SM00388">
    <property type="entry name" value="HisKA"/>
    <property type="match status" value="1"/>
</dbReference>